<dbReference type="InterPro" id="IPR011990">
    <property type="entry name" value="TPR-like_helical_dom_sf"/>
</dbReference>
<evidence type="ECO:0000313" key="4">
    <source>
        <dbReference type="EMBL" id="MBB5342718.1"/>
    </source>
</evidence>
<feature type="repeat" description="TPR" evidence="3">
    <location>
        <begin position="134"/>
        <end position="167"/>
    </location>
</feature>
<feature type="repeat" description="TPR" evidence="3">
    <location>
        <begin position="66"/>
        <end position="99"/>
    </location>
</feature>
<evidence type="ECO:0000256" key="3">
    <source>
        <dbReference type="PROSITE-ProRule" id="PRU00339"/>
    </source>
</evidence>
<dbReference type="SUPFAM" id="SSF48452">
    <property type="entry name" value="TPR-like"/>
    <property type="match status" value="3"/>
</dbReference>
<name>A0A7W8J550_9BACT</name>
<dbReference type="PANTHER" id="PTHR12558">
    <property type="entry name" value="CELL DIVISION CYCLE 16,23,27"/>
    <property type="match status" value="1"/>
</dbReference>
<dbReference type="Pfam" id="PF13432">
    <property type="entry name" value="TPR_16"/>
    <property type="match status" value="1"/>
</dbReference>
<dbReference type="PANTHER" id="PTHR12558:SF13">
    <property type="entry name" value="CELL DIVISION CYCLE PROTEIN 27 HOMOLOG"/>
    <property type="match status" value="1"/>
</dbReference>
<proteinExistence type="predicted"/>
<organism evidence="4 5">
    <name type="scientific">Tunturiibacter lichenicola</name>
    <dbReference type="NCBI Taxonomy" id="2051959"/>
    <lineage>
        <taxon>Bacteria</taxon>
        <taxon>Pseudomonadati</taxon>
        <taxon>Acidobacteriota</taxon>
        <taxon>Terriglobia</taxon>
        <taxon>Terriglobales</taxon>
        <taxon>Acidobacteriaceae</taxon>
        <taxon>Tunturiibacter</taxon>
    </lineage>
</organism>
<dbReference type="SMART" id="SM00028">
    <property type="entry name" value="TPR"/>
    <property type="match status" value="8"/>
</dbReference>
<dbReference type="AlphaFoldDB" id="A0A7W8J550"/>
<evidence type="ECO:0000256" key="1">
    <source>
        <dbReference type="ARBA" id="ARBA00022737"/>
    </source>
</evidence>
<dbReference type="EMBL" id="JACHDZ010000001">
    <property type="protein sequence ID" value="MBB5342718.1"/>
    <property type="molecule type" value="Genomic_DNA"/>
</dbReference>
<keyword evidence="2 3" id="KW-0802">TPR repeat</keyword>
<dbReference type="Proteomes" id="UP000569092">
    <property type="component" value="Unassembled WGS sequence"/>
</dbReference>
<comment type="caution">
    <text evidence="4">The sequence shown here is derived from an EMBL/GenBank/DDBJ whole genome shotgun (WGS) entry which is preliminary data.</text>
</comment>
<evidence type="ECO:0000256" key="2">
    <source>
        <dbReference type="ARBA" id="ARBA00022803"/>
    </source>
</evidence>
<dbReference type="Pfam" id="PF13181">
    <property type="entry name" value="TPR_8"/>
    <property type="match status" value="1"/>
</dbReference>
<gene>
    <name evidence="4" type="ORF">HDF10_000668</name>
</gene>
<protein>
    <submittedName>
        <fullName evidence="4">Tetratricopeptide (TPR) repeat protein</fullName>
    </submittedName>
</protein>
<evidence type="ECO:0000313" key="5">
    <source>
        <dbReference type="Proteomes" id="UP000569092"/>
    </source>
</evidence>
<dbReference type="InterPro" id="IPR019734">
    <property type="entry name" value="TPR_rpt"/>
</dbReference>
<feature type="repeat" description="TPR" evidence="3">
    <location>
        <begin position="461"/>
        <end position="494"/>
    </location>
</feature>
<sequence length="651" mass="71591">MMRLFKWIAVIWPALVFWPVLGAAVSQQPADIESLLASAQQAQARGDFVAAAGFYRMAVTVQPDLAELHANLGLMDYQTGNHEEAIASFEQALRLNPHLFVPQFFLGLENLRLRRLQEAIVCLKQAVLIKPGDVQVQLALGKAYAALGETRLAIASFSQVAHLDSGNGEAWFHLGVAYLEQVEADARLILERHKDSVFFHALVADSYVGQREFTRAAEAYKTAIVSEALPAGVHASYGFVLLNQHDLQGAEREFNAEFKLNPGSLLARLGIAKLRVEQGLVAEAVRLITEIWEADEGFLRVNASLLSAGPPQANMVALRRAVQERIAAGETDEELLSVLIDNDADGGENAASPARAVTVDRSKLRRGNPMIDGRAAYANGHYGACSVLLGARLQVLQEKDLRVLAACSYFSGKYETAFAVGQKLALRAPTEAEGMYWETKSGQRLAAEALAHASAIDSNSPRLHILLGDVYRERWQYKEAEQEYRRALTLLPGDAGALLGLTLTLIADSELNEAQKLTEEALTTNPDDPEMNSVMGEILCDRQDFSGSEPYLKKALHNKPERLSHVHALLGRVYAETGHTQEAITELTSGIADDMDGNVHYQLGRLYLKIGDKESAKQALEVSERMKRERFARSVRVIAQEEPDSSLIKFK</sequence>
<dbReference type="Pfam" id="PF14559">
    <property type="entry name" value="TPR_19"/>
    <property type="match status" value="1"/>
</dbReference>
<dbReference type="Pfam" id="PF07719">
    <property type="entry name" value="TPR_2"/>
    <property type="match status" value="1"/>
</dbReference>
<dbReference type="PROSITE" id="PS50293">
    <property type="entry name" value="TPR_REGION"/>
    <property type="match status" value="1"/>
</dbReference>
<reference evidence="4 5" key="1">
    <citation type="submission" date="2020-08" db="EMBL/GenBank/DDBJ databases">
        <title>Genomic Encyclopedia of Type Strains, Phase IV (KMG-V): Genome sequencing to study the core and pangenomes of soil and plant-associated prokaryotes.</title>
        <authorList>
            <person name="Whitman W."/>
        </authorList>
    </citation>
    <scope>NUCLEOTIDE SEQUENCE [LARGE SCALE GENOMIC DNA]</scope>
    <source>
        <strain evidence="4 5">M8US30</strain>
    </source>
</reference>
<keyword evidence="1" id="KW-0677">Repeat</keyword>
<dbReference type="PROSITE" id="PS50005">
    <property type="entry name" value="TPR"/>
    <property type="match status" value="3"/>
</dbReference>
<accession>A0A7W8J550</accession>
<dbReference type="InterPro" id="IPR013105">
    <property type="entry name" value="TPR_2"/>
</dbReference>
<dbReference type="Gene3D" id="1.25.40.10">
    <property type="entry name" value="Tetratricopeptide repeat domain"/>
    <property type="match status" value="3"/>
</dbReference>